<keyword evidence="2" id="KW-1185">Reference proteome</keyword>
<organism evidence="1 2">
    <name type="scientific">Metabacillus sediminilitoris</name>
    <dbReference type="NCBI Taxonomy" id="2567941"/>
    <lineage>
        <taxon>Bacteria</taxon>
        <taxon>Bacillati</taxon>
        <taxon>Bacillota</taxon>
        <taxon>Bacilli</taxon>
        <taxon>Bacillales</taxon>
        <taxon>Bacillaceae</taxon>
        <taxon>Metabacillus</taxon>
    </lineage>
</organism>
<evidence type="ECO:0000313" key="2">
    <source>
        <dbReference type="Proteomes" id="UP000310334"/>
    </source>
</evidence>
<sequence length="79" mass="8816">MSNLTMGLGVLAILILITSLFYTIRVGKVASDRKSKMDSQLSEKVQAHPYIRNPVFLAYLIAGLAALAYIFYLAYTISW</sequence>
<dbReference type="Proteomes" id="UP000310334">
    <property type="component" value="Unassembled WGS sequence"/>
</dbReference>
<protein>
    <submittedName>
        <fullName evidence="1">Uncharacterized protein</fullName>
    </submittedName>
</protein>
<dbReference type="RefSeq" id="WP_136352822.1">
    <property type="nucleotide sequence ID" value="NZ_CP046266.1"/>
</dbReference>
<evidence type="ECO:0000313" key="1">
    <source>
        <dbReference type="EMBL" id="THF80422.1"/>
    </source>
</evidence>
<dbReference type="EMBL" id="SSNT01000006">
    <property type="protein sequence ID" value="THF80422.1"/>
    <property type="molecule type" value="Genomic_DNA"/>
</dbReference>
<accession>A0A4V3WFJ2</accession>
<dbReference type="OrthoDB" id="2454818at2"/>
<name>A0A4V3WFJ2_9BACI</name>
<comment type="caution">
    <text evidence="1">The sequence shown here is derived from an EMBL/GenBank/DDBJ whole genome shotgun (WGS) entry which is preliminary data.</text>
</comment>
<reference evidence="1 2" key="1">
    <citation type="submission" date="2019-04" db="EMBL/GenBank/DDBJ databases">
        <title>Bacillus sediminilitoris sp. nov., isolated from a tidal flat sediment on the East China Sea.</title>
        <authorList>
            <person name="Wei Y."/>
            <person name="Mao H."/>
            <person name="Fang J."/>
        </authorList>
    </citation>
    <scope>NUCLEOTIDE SEQUENCE [LARGE SCALE GENOMIC DNA]</scope>
    <source>
        <strain evidence="1 2">DSL-17</strain>
    </source>
</reference>
<dbReference type="AlphaFoldDB" id="A0A4V3WFJ2"/>
<gene>
    <name evidence="1" type="ORF">E6W99_08400</name>
</gene>
<proteinExistence type="predicted"/>